<sequence length="179" mass="19233">MRSQTLLSALAFALFSLITEQAVARPTTTTASPVSMRDGDFADTFWPDEAHVQTKKKRGDETNAGRIKRGLKPLAPKKLYDATSTHQLLPRLSDAPAQTTGAYYNFVGCASSYDVQLDRGTITADTTQAAIDACGLLTQSSNFAVTHTAGNQYHCEQNPNNIIFVDCSPGNAGIYNIGA</sequence>
<dbReference type="KEGG" id="ksn:43590216"/>
<gene>
    <name evidence="2" type="ORF">CI109_102759</name>
</gene>
<protein>
    <submittedName>
        <fullName evidence="2">Uncharacterized protein</fullName>
    </submittedName>
</protein>
<name>A0A5M6BV20_9TREE</name>
<evidence type="ECO:0000313" key="2">
    <source>
        <dbReference type="EMBL" id="WWD18309.1"/>
    </source>
</evidence>
<dbReference type="AlphaFoldDB" id="A0A5M6BV20"/>
<dbReference type="GeneID" id="43590216"/>
<reference evidence="2" key="2">
    <citation type="submission" date="2024-01" db="EMBL/GenBank/DDBJ databases">
        <title>Comparative genomics of Cryptococcus and Kwoniella reveals pathogenesis evolution and contrasting modes of karyotype evolution via chromosome fusion or intercentromeric recombination.</title>
        <authorList>
            <person name="Coelho M.A."/>
            <person name="David-Palma M."/>
            <person name="Shea T."/>
            <person name="Bowers K."/>
            <person name="McGinley-Smith S."/>
            <person name="Mohammad A.W."/>
            <person name="Gnirke A."/>
            <person name="Yurkov A.M."/>
            <person name="Nowrousian M."/>
            <person name="Sun S."/>
            <person name="Cuomo C.A."/>
            <person name="Heitman J."/>
        </authorList>
    </citation>
    <scope>NUCLEOTIDE SEQUENCE</scope>
    <source>
        <strain evidence="2">CBS 12478</strain>
    </source>
</reference>
<evidence type="ECO:0000256" key="1">
    <source>
        <dbReference type="SAM" id="SignalP"/>
    </source>
</evidence>
<accession>A0A5M6BV20</accession>
<feature type="chain" id="PRO_5044097617" evidence="1">
    <location>
        <begin position="25"/>
        <end position="179"/>
    </location>
</feature>
<dbReference type="Proteomes" id="UP000322225">
    <property type="component" value="Chromosome 5"/>
</dbReference>
<proteinExistence type="predicted"/>
<reference evidence="2" key="1">
    <citation type="submission" date="2017-08" db="EMBL/GenBank/DDBJ databases">
        <authorList>
            <person name="Cuomo C."/>
            <person name="Billmyre B."/>
            <person name="Heitman J."/>
        </authorList>
    </citation>
    <scope>NUCLEOTIDE SEQUENCE</scope>
    <source>
        <strain evidence="2">CBS 12478</strain>
    </source>
</reference>
<dbReference type="RefSeq" id="XP_031859644.1">
    <property type="nucleotide sequence ID" value="XM_032006063.1"/>
</dbReference>
<evidence type="ECO:0000313" key="3">
    <source>
        <dbReference type="Proteomes" id="UP000322225"/>
    </source>
</evidence>
<organism evidence="2 3">
    <name type="scientific">Kwoniella shandongensis</name>
    <dbReference type="NCBI Taxonomy" id="1734106"/>
    <lineage>
        <taxon>Eukaryota</taxon>
        <taxon>Fungi</taxon>
        <taxon>Dikarya</taxon>
        <taxon>Basidiomycota</taxon>
        <taxon>Agaricomycotina</taxon>
        <taxon>Tremellomycetes</taxon>
        <taxon>Tremellales</taxon>
        <taxon>Cryptococcaceae</taxon>
        <taxon>Kwoniella</taxon>
    </lineage>
</organism>
<dbReference type="EMBL" id="CP144055">
    <property type="protein sequence ID" value="WWD18309.1"/>
    <property type="molecule type" value="Genomic_DNA"/>
</dbReference>
<keyword evidence="3" id="KW-1185">Reference proteome</keyword>
<keyword evidence="1" id="KW-0732">Signal</keyword>
<feature type="signal peptide" evidence="1">
    <location>
        <begin position="1"/>
        <end position="24"/>
    </location>
</feature>